<evidence type="ECO:0000313" key="2">
    <source>
        <dbReference type="EMBL" id="KAI1232323.1"/>
    </source>
</evidence>
<evidence type="ECO:0000313" key="3">
    <source>
        <dbReference type="Proteomes" id="UP000618051"/>
    </source>
</evidence>
<dbReference type="Proteomes" id="UP000618051">
    <property type="component" value="Unassembled WGS sequence"/>
</dbReference>
<reference evidence="2 3" key="2">
    <citation type="journal article" date="2021" name="J. Hered.">
        <title>Feather Gene Expression Elucidates the Developmental Basis of Plumage Iridescence in African Starlings.</title>
        <authorList>
            <person name="Rubenstein D.R."/>
            <person name="Corvelo A."/>
            <person name="MacManes M.D."/>
            <person name="Maia R."/>
            <person name="Narzisi G."/>
            <person name="Rousaki A."/>
            <person name="Vandenabeele P."/>
            <person name="Shawkey M.D."/>
            <person name="Solomon J."/>
        </authorList>
    </citation>
    <scope>NUCLEOTIDE SEQUENCE [LARGE SCALE GENOMIC DNA]</scope>
    <source>
        <strain evidence="2">SS15</strain>
    </source>
</reference>
<accession>A0A835NG94</accession>
<protein>
    <submittedName>
        <fullName evidence="1">Uncharacterized protein</fullName>
    </submittedName>
</protein>
<comment type="caution">
    <text evidence="1">The sequence shown here is derived from an EMBL/GenBank/DDBJ whole genome shotgun (WGS) entry which is preliminary data.</text>
</comment>
<dbReference type="EMBL" id="JADDUC010000239">
    <property type="protein sequence ID" value="KAG0115093.1"/>
    <property type="molecule type" value="Genomic_DNA"/>
</dbReference>
<proteinExistence type="predicted"/>
<reference evidence="2" key="3">
    <citation type="submission" date="2022-01" db="EMBL/GenBank/DDBJ databases">
        <authorList>
            <person name="Rubenstein D.R."/>
        </authorList>
    </citation>
    <scope>NUCLEOTIDE SEQUENCE</scope>
    <source>
        <strain evidence="2">SS15</strain>
        <tissue evidence="2">Liver</tissue>
    </source>
</reference>
<evidence type="ECO:0000313" key="1">
    <source>
        <dbReference type="EMBL" id="KAG0115093.1"/>
    </source>
</evidence>
<sequence length="77" mass="8843">MLPGKLRGNQYKSMMSKEELEEEQRILLNTNAKIYLQLANSNPLHQQLHPNQMNNHCSSFHGQESCVAKNALVIWGH</sequence>
<gene>
    <name evidence="2" type="ORF">IHE44_0006778</name>
    <name evidence="1" type="ORF">IHE44_006649</name>
</gene>
<dbReference type="AlphaFoldDB" id="A0A835NG94"/>
<reference evidence="1" key="1">
    <citation type="submission" date="2020-10" db="EMBL/GenBank/DDBJ databases">
        <title>Feather gene expression reveals the developmental basis of iridescence in African starlings.</title>
        <authorList>
            <person name="Rubenstein D.R."/>
        </authorList>
    </citation>
    <scope>NUCLEOTIDE SEQUENCE</scope>
    <source>
        <strain evidence="1">SS15</strain>
        <tissue evidence="1">Liver</tissue>
    </source>
</reference>
<keyword evidence="3" id="KW-1185">Reference proteome</keyword>
<organism evidence="1">
    <name type="scientific">Lamprotornis superbus</name>
    <dbReference type="NCBI Taxonomy" id="245042"/>
    <lineage>
        <taxon>Eukaryota</taxon>
        <taxon>Metazoa</taxon>
        <taxon>Chordata</taxon>
        <taxon>Craniata</taxon>
        <taxon>Vertebrata</taxon>
        <taxon>Euteleostomi</taxon>
        <taxon>Archelosauria</taxon>
        <taxon>Archosauria</taxon>
        <taxon>Dinosauria</taxon>
        <taxon>Saurischia</taxon>
        <taxon>Theropoda</taxon>
        <taxon>Coelurosauria</taxon>
        <taxon>Aves</taxon>
        <taxon>Neognathae</taxon>
        <taxon>Neoaves</taxon>
        <taxon>Telluraves</taxon>
        <taxon>Australaves</taxon>
        <taxon>Passeriformes</taxon>
        <taxon>Sturnidae</taxon>
        <taxon>Lamprotornis</taxon>
    </lineage>
</organism>
<name>A0A835NG94_9PASS</name>
<dbReference type="OrthoDB" id="5983600at2759"/>
<dbReference type="EMBL" id="JADDUC020000022">
    <property type="protein sequence ID" value="KAI1232323.1"/>
    <property type="molecule type" value="Genomic_DNA"/>
</dbReference>